<dbReference type="SUPFAM" id="SSF47336">
    <property type="entry name" value="ACP-like"/>
    <property type="match status" value="1"/>
</dbReference>
<name>A0A2T5VE52_9HYPH</name>
<keyword evidence="3" id="KW-1185">Reference proteome</keyword>
<comment type="caution">
    <text evidence="2">The sequence shown here is derived from an EMBL/GenBank/DDBJ whole genome shotgun (WGS) entry which is preliminary data.</text>
</comment>
<dbReference type="EMBL" id="QAYG01000001">
    <property type="protein sequence ID" value="PTW62035.1"/>
    <property type="molecule type" value="Genomic_DNA"/>
</dbReference>
<sequence length="91" mass="9922">MLTATEIEHRITEHVRQILLASNKPAEGLAADKPLADGLGLDSLEMAGLFIALEDDFKVDPFLTRFSIVDMRSIADLTRAYSAMTCEPATA</sequence>
<dbReference type="Proteomes" id="UP000244081">
    <property type="component" value="Unassembled WGS sequence"/>
</dbReference>
<dbReference type="RefSeq" id="WP_107987659.1">
    <property type="nucleotide sequence ID" value="NZ_QAYG01000001.1"/>
</dbReference>
<proteinExistence type="predicted"/>
<dbReference type="OrthoDB" id="9030409at2"/>
<evidence type="ECO:0000313" key="3">
    <source>
        <dbReference type="Proteomes" id="UP000244081"/>
    </source>
</evidence>
<dbReference type="Pfam" id="PF00550">
    <property type="entry name" value="PP-binding"/>
    <property type="match status" value="1"/>
</dbReference>
<dbReference type="InterPro" id="IPR009081">
    <property type="entry name" value="PP-bd_ACP"/>
</dbReference>
<accession>A0A2T5VE52</accession>
<evidence type="ECO:0000259" key="1">
    <source>
        <dbReference type="Pfam" id="PF00550"/>
    </source>
</evidence>
<evidence type="ECO:0000313" key="2">
    <source>
        <dbReference type="EMBL" id="PTW62035.1"/>
    </source>
</evidence>
<organism evidence="2 3">
    <name type="scientific">Breoghania corrubedonensis</name>
    <dbReference type="NCBI Taxonomy" id="665038"/>
    <lineage>
        <taxon>Bacteria</taxon>
        <taxon>Pseudomonadati</taxon>
        <taxon>Pseudomonadota</taxon>
        <taxon>Alphaproteobacteria</taxon>
        <taxon>Hyphomicrobiales</taxon>
        <taxon>Stappiaceae</taxon>
        <taxon>Breoghania</taxon>
    </lineage>
</organism>
<dbReference type="Gene3D" id="1.10.1200.10">
    <property type="entry name" value="ACP-like"/>
    <property type="match status" value="1"/>
</dbReference>
<protein>
    <submittedName>
        <fullName evidence="2">Phosphopantetheine binding protein</fullName>
    </submittedName>
</protein>
<reference evidence="2 3" key="1">
    <citation type="submission" date="2018-04" db="EMBL/GenBank/DDBJ databases">
        <title>Genomic Encyclopedia of Archaeal and Bacterial Type Strains, Phase II (KMG-II): from individual species to whole genera.</title>
        <authorList>
            <person name="Goeker M."/>
        </authorList>
    </citation>
    <scope>NUCLEOTIDE SEQUENCE [LARGE SCALE GENOMIC DNA]</scope>
    <source>
        <strain evidence="2 3">DSM 23382</strain>
    </source>
</reference>
<feature type="domain" description="Carrier" evidence="1">
    <location>
        <begin position="14"/>
        <end position="79"/>
    </location>
</feature>
<dbReference type="InterPro" id="IPR036736">
    <property type="entry name" value="ACP-like_sf"/>
</dbReference>
<dbReference type="AlphaFoldDB" id="A0A2T5VE52"/>
<gene>
    <name evidence="2" type="ORF">C8N35_10167</name>
</gene>